<dbReference type="STRING" id="1236220.SAMN04488112_12832"/>
<gene>
    <name evidence="2" type="ORF">SAMN04488112_12832</name>
</gene>
<sequence>MDERNIWKSVAFLIGLPLLLIVILVALLVESSVEAVAPVEEKLKESENPKYDFFAEVPNGRSDDEKDSAHIYRVEGKSVEEISKHIQSLQKPKQQAVPFYHRHLLAYPEALVTVYQDLDDPSDVLVEVAPEEFVREQYHPQLFTEETDLFDDDPFDMPKFHAYRSYYTGFINWDRQYTRYPYFVEENRSSTTSIRNGSAGTRSSRGGGISAGK</sequence>
<evidence type="ECO:0000313" key="2">
    <source>
        <dbReference type="EMBL" id="SDD04239.1"/>
    </source>
</evidence>
<evidence type="ECO:0000313" key="3">
    <source>
        <dbReference type="Proteomes" id="UP000199387"/>
    </source>
</evidence>
<protein>
    <submittedName>
        <fullName evidence="2">Uncharacterized protein</fullName>
    </submittedName>
</protein>
<dbReference type="Pfam" id="PF14042">
    <property type="entry name" value="DUF4247"/>
    <property type="match status" value="1"/>
</dbReference>
<dbReference type="RefSeq" id="WP_176758043.1">
    <property type="nucleotide sequence ID" value="NZ_FMZA01000028.1"/>
</dbReference>
<dbReference type="InterPro" id="IPR025341">
    <property type="entry name" value="DUF4247"/>
</dbReference>
<dbReference type="Proteomes" id="UP000199387">
    <property type="component" value="Unassembled WGS sequence"/>
</dbReference>
<dbReference type="AlphaFoldDB" id="A0A1G6RHW2"/>
<keyword evidence="3" id="KW-1185">Reference proteome</keyword>
<feature type="region of interest" description="Disordered" evidence="1">
    <location>
        <begin position="191"/>
        <end position="213"/>
    </location>
</feature>
<accession>A0A1G6RHW2</accession>
<dbReference type="EMBL" id="FMZA01000028">
    <property type="protein sequence ID" value="SDD04239.1"/>
    <property type="molecule type" value="Genomic_DNA"/>
</dbReference>
<proteinExistence type="predicted"/>
<evidence type="ECO:0000256" key="1">
    <source>
        <dbReference type="SAM" id="MobiDB-lite"/>
    </source>
</evidence>
<reference evidence="2 3" key="1">
    <citation type="submission" date="2016-10" db="EMBL/GenBank/DDBJ databases">
        <authorList>
            <person name="de Groot N.N."/>
        </authorList>
    </citation>
    <scope>NUCLEOTIDE SEQUENCE [LARGE SCALE GENOMIC DNA]</scope>
    <source>
        <strain evidence="2 3">DSM 45514</strain>
    </source>
</reference>
<name>A0A1G6RHW2_9BACL</name>
<organism evidence="2 3">
    <name type="scientific">Melghirimyces thermohalophilus</name>
    <dbReference type="NCBI Taxonomy" id="1236220"/>
    <lineage>
        <taxon>Bacteria</taxon>
        <taxon>Bacillati</taxon>
        <taxon>Bacillota</taxon>
        <taxon>Bacilli</taxon>
        <taxon>Bacillales</taxon>
        <taxon>Thermoactinomycetaceae</taxon>
        <taxon>Melghirimyces</taxon>
    </lineage>
</organism>